<evidence type="ECO:0000256" key="1">
    <source>
        <dbReference type="ARBA" id="ARBA00004953"/>
    </source>
</evidence>
<dbReference type="OrthoDB" id="9787825at2"/>
<evidence type="ECO:0000259" key="6">
    <source>
        <dbReference type="Pfam" id="PF00590"/>
    </source>
</evidence>
<comment type="caution">
    <text evidence="7">The sequence shown here is derived from an EMBL/GenBank/DDBJ whole genome shotgun (WGS) entry which is preliminary data.</text>
</comment>
<evidence type="ECO:0000256" key="4">
    <source>
        <dbReference type="ARBA" id="ARBA00022679"/>
    </source>
</evidence>
<dbReference type="InterPro" id="IPR000878">
    <property type="entry name" value="4pyrrol_Mease"/>
</dbReference>
<dbReference type="InterPro" id="IPR012818">
    <property type="entry name" value="CbiE"/>
</dbReference>
<dbReference type="InterPro" id="IPR006365">
    <property type="entry name" value="Cbl_synth_CobL"/>
</dbReference>
<dbReference type="SUPFAM" id="SSF53790">
    <property type="entry name" value="Tetrapyrrole methylase"/>
    <property type="match status" value="1"/>
</dbReference>
<dbReference type="NCBIfam" id="TIGR02469">
    <property type="entry name" value="CbiT"/>
    <property type="match status" value="1"/>
</dbReference>
<dbReference type="PIRSF" id="PIRSF036428">
    <property type="entry name" value="CobL"/>
    <property type="match status" value="1"/>
</dbReference>
<organism evidence="7 8">
    <name type="scientific">Hoeflea olei</name>
    <dbReference type="NCBI Taxonomy" id="1480615"/>
    <lineage>
        <taxon>Bacteria</taxon>
        <taxon>Pseudomonadati</taxon>
        <taxon>Pseudomonadota</taxon>
        <taxon>Alphaproteobacteria</taxon>
        <taxon>Hyphomicrobiales</taxon>
        <taxon>Rhizobiaceae</taxon>
        <taxon>Hoeflea</taxon>
    </lineage>
</organism>
<dbReference type="PANTHER" id="PTHR43182">
    <property type="entry name" value="COBALT-PRECORRIN-6B C(15)-METHYLTRANSFERASE (DECARBOXYLATING)"/>
    <property type="match status" value="1"/>
</dbReference>
<keyword evidence="2" id="KW-0169">Cobalamin biosynthesis</keyword>
<dbReference type="EMBL" id="LQZT01000012">
    <property type="protein sequence ID" value="OCW57616.1"/>
    <property type="molecule type" value="Genomic_DNA"/>
</dbReference>
<keyword evidence="8" id="KW-1185">Reference proteome</keyword>
<dbReference type="Pfam" id="PF00590">
    <property type="entry name" value="TP_methylase"/>
    <property type="match status" value="1"/>
</dbReference>
<dbReference type="SUPFAM" id="SSF53335">
    <property type="entry name" value="S-adenosyl-L-methionine-dependent methyltransferases"/>
    <property type="match status" value="1"/>
</dbReference>
<evidence type="ECO:0000256" key="5">
    <source>
        <dbReference type="ARBA" id="ARBA00022691"/>
    </source>
</evidence>
<dbReference type="GO" id="GO:0008276">
    <property type="term" value="F:protein methyltransferase activity"/>
    <property type="evidence" value="ECO:0007669"/>
    <property type="project" value="InterPro"/>
</dbReference>
<dbReference type="NCBIfam" id="TIGR02467">
    <property type="entry name" value="CbiE"/>
    <property type="match status" value="1"/>
</dbReference>
<keyword evidence="4 7" id="KW-0808">Transferase</keyword>
<dbReference type="InterPro" id="IPR029063">
    <property type="entry name" value="SAM-dependent_MTases_sf"/>
</dbReference>
<dbReference type="Gene3D" id="3.30.950.10">
    <property type="entry name" value="Methyltransferase, Cobalt-precorrin-4 Transmethylase, Domain 2"/>
    <property type="match status" value="1"/>
</dbReference>
<dbReference type="Proteomes" id="UP000094795">
    <property type="component" value="Unassembled WGS sequence"/>
</dbReference>
<reference evidence="7 8" key="1">
    <citation type="submission" date="2015-12" db="EMBL/GenBank/DDBJ databases">
        <authorList>
            <person name="Shamseldin A."/>
            <person name="Moawad H."/>
            <person name="Abd El-Rahim W.M."/>
            <person name="Sadowsky M.J."/>
        </authorList>
    </citation>
    <scope>NUCLEOTIDE SEQUENCE [LARGE SCALE GENOMIC DNA]</scope>
    <source>
        <strain evidence="7 8">JC234</strain>
    </source>
</reference>
<dbReference type="CDD" id="cd11644">
    <property type="entry name" value="Precorrin-6Y-MT"/>
    <property type="match status" value="1"/>
</dbReference>
<evidence type="ECO:0000313" key="7">
    <source>
        <dbReference type="EMBL" id="OCW57616.1"/>
    </source>
</evidence>
<dbReference type="PANTHER" id="PTHR43182:SF1">
    <property type="entry name" value="COBALT-PRECORRIN-7 C(5)-METHYLTRANSFERASE"/>
    <property type="match status" value="1"/>
</dbReference>
<keyword evidence="3 7" id="KW-0489">Methyltransferase</keyword>
<dbReference type="InterPro" id="IPR014776">
    <property type="entry name" value="4pyrrole_Mease_sub2"/>
</dbReference>
<protein>
    <submittedName>
        <fullName evidence="7">Precorrin-6Y C5,15-methyltransferase</fullName>
    </submittedName>
</protein>
<proteinExistence type="predicted"/>
<dbReference type="RefSeq" id="WP_066177702.1">
    <property type="nucleotide sequence ID" value="NZ_LQZT01000012.1"/>
</dbReference>
<dbReference type="STRING" id="1480615.AWJ14_02010"/>
<dbReference type="Gene3D" id="3.40.50.150">
    <property type="entry name" value="Vaccinia Virus protein VP39"/>
    <property type="match status" value="1"/>
</dbReference>
<dbReference type="InterPro" id="IPR014777">
    <property type="entry name" value="4pyrrole_Mease_sub1"/>
</dbReference>
<dbReference type="InterPro" id="IPR014008">
    <property type="entry name" value="Cbl_synth_MTase_CbiT"/>
</dbReference>
<evidence type="ECO:0000313" key="8">
    <source>
        <dbReference type="Proteomes" id="UP000094795"/>
    </source>
</evidence>
<sequence>MAESIAHGSAWLTILGIGDNGLDSLTPPARALFEASRTVIAPERVLARIDCGDREVVPWTFGIKETIAFVMARRGTPVTILATGDPMFFGVGATLMRSLDKREMRVIPSPSAFSLAASRLGWALQDVAMISLHGRSVHGLASHVQPGARILALTSTGRTVIEAAQILSARGYGRSEMQVLEHIGGPDERIKAMRADRIAADKPVFADFNTLAIACEPEPGAVLLPAVPGLPDEAFEHDGQLTKREVRAVTLARLGPVPGGLLWDVGAGCGSIGIEWMRAARGARAVAIEASETRRTMMAHNAIVLGTPGLDIIAGSAPAALAGLDQPDAVFIGGGISNDGVFEAAWEALKPGGRMVANAVTVEGEARLFALQAVHGGELVRLQVTRAEPVGRYLGWKPLMPVTIWSAIREQGA</sequence>
<dbReference type="AlphaFoldDB" id="A0A1C1YW59"/>
<dbReference type="Gene3D" id="3.40.1010.10">
    <property type="entry name" value="Cobalt-precorrin-4 Transmethylase, Domain 1"/>
    <property type="match status" value="1"/>
</dbReference>
<dbReference type="InterPro" id="IPR050714">
    <property type="entry name" value="Cobalamin_biosynth_MTase"/>
</dbReference>
<keyword evidence="5" id="KW-0949">S-adenosyl-L-methionine</keyword>
<evidence type="ECO:0000256" key="2">
    <source>
        <dbReference type="ARBA" id="ARBA00022573"/>
    </source>
</evidence>
<evidence type="ECO:0000256" key="3">
    <source>
        <dbReference type="ARBA" id="ARBA00022603"/>
    </source>
</evidence>
<dbReference type="GO" id="GO:0032259">
    <property type="term" value="P:methylation"/>
    <property type="evidence" value="ECO:0007669"/>
    <property type="project" value="UniProtKB-KW"/>
</dbReference>
<dbReference type="InterPro" id="IPR035996">
    <property type="entry name" value="4pyrrol_Methylase_sf"/>
</dbReference>
<name>A0A1C1YW59_9HYPH</name>
<comment type="pathway">
    <text evidence="1">Cofactor biosynthesis; adenosylcobalamin biosynthesis.</text>
</comment>
<dbReference type="GO" id="GO:0009236">
    <property type="term" value="P:cobalamin biosynthetic process"/>
    <property type="evidence" value="ECO:0007669"/>
    <property type="project" value="UniProtKB-UniPathway"/>
</dbReference>
<accession>A0A1C1YW59</accession>
<gene>
    <name evidence="7" type="ORF">AWJ14_02010</name>
</gene>
<dbReference type="UniPathway" id="UPA00148"/>
<feature type="domain" description="Tetrapyrrole methylase" evidence="6">
    <location>
        <begin position="12"/>
        <end position="196"/>
    </location>
</feature>